<evidence type="ECO:0000256" key="1">
    <source>
        <dbReference type="PROSITE-ProRule" id="PRU00047"/>
    </source>
</evidence>
<dbReference type="Proteomes" id="UP001085076">
    <property type="component" value="Miscellaneous, Linkage group lg05"/>
</dbReference>
<evidence type="ECO:0000259" key="4">
    <source>
        <dbReference type="PROSITE" id="PS50102"/>
    </source>
</evidence>
<keyword evidence="1" id="KW-0862">Zinc</keyword>
<keyword evidence="1" id="KW-0479">Metal-binding</keyword>
<evidence type="ECO:0000313" key="7">
    <source>
        <dbReference type="Proteomes" id="UP001085076"/>
    </source>
</evidence>
<feature type="compositionally biased region" description="Basic and acidic residues" evidence="3">
    <location>
        <begin position="218"/>
        <end position="230"/>
    </location>
</feature>
<dbReference type="SMART" id="SM00343">
    <property type="entry name" value="ZnF_C2HC"/>
    <property type="match status" value="1"/>
</dbReference>
<feature type="domain" description="RRM" evidence="4">
    <location>
        <begin position="1"/>
        <end position="70"/>
    </location>
</feature>
<dbReference type="InterPro" id="IPR001878">
    <property type="entry name" value="Znf_CCHC"/>
</dbReference>
<evidence type="ECO:0000256" key="2">
    <source>
        <dbReference type="PROSITE-ProRule" id="PRU00176"/>
    </source>
</evidence>
<evidence type="ECO:0000313" key="6">
    <source>
        <dbReference type="EMBL" id="KAJ0973376.1"/>
    </source>
</evidence>
<feature type="compositionally biased region" description="Basic and acidic residues" evidence="3">
    <location>
        <begin position="387"/>
        <end position="397"/>
    </location>
</feature>
<feature type="compositionally biased region" description="Basic residues" evidence="3">
    <location>
        <begin position="354"/>
        <end position="371"/>
    </location>
</feature>
<dbReference type="Pfam" id="PF00076">
    <property type="entry name" value="RRM_1"/>
    <property type="match status" value="1"/>
</dbReference>
<dbReference type="OrthoDB" id="5970at2759"/>
<feature type="compositionally biased region" description="Basic and acidic residues" evidence="3">
    <location>
        <begin position="270"/>
        <end position="289"/>
    </location>
</feature>
<feature type="compositionally biased region" description="Low complexity" evidence="3">
    <location>
        <begin position="374"/>
        <end position="386"/>
    </location>
</feature>
<comment type="caution">
    <text evidence="6">The sequence shown here is derived from an EMBL/GenBank/DDBJ whole genome shotgun (WGS) entry which is preliminary data.</text>
</comment>
<feature type="region of interest" description="Disordered" evidence="3">
    <location>
        <begin position="270"/>
        <end position="470"/>
    </location>
</feature>
<dbReference type="InterPro" id="IPR035979">
    <property type="entry name" value="RBD_domain_sf"/>
</dbReference>
<dbReference type="SMART" id="SM00360">
    <property type="entry name" value="RRM"/>
    <property type="match status" value="1"/>
</dbReference>
<feature type="compositionally biased region" description="Polar residues" evidence="3">
    <location>
        <begin position="448"/>
        <end position="459"/>
    </location>
</feature>
<gene>
    <name evidence="6" type="ORF">J5N97_021335</name>
</gene>
<feature type="compositionally biased region" description="Low complexity" evidence="3">
    <location>
        <begin position="398"/>
        <end position="426"/>
    </location>
</feature>
<dbReference type="SUPFAM" id="SSF57756">
    <property type="entry name" value="Retrovirus zinc finger-like domains"/>
    <property type="match status" value="1"/>
</dbReference>
<dbReference type="InterPro" id="IPR012677">
    <property type="entry name" value="Nucleotide-bd_a/b_plait_sf"/>
</dbReference>
<feature type="compositionally biased region" description="Polar residues" evidence="3">
    <location>
        <begin position="429"/>
        <end position="440"/>
    </location>
</feature>
<dbReference type="AlphaFoldDB" id="A0A9D5CHM6"/>
<reference evidence="6" key="1">
    <citation type="submission" date="2021-03" db="EMBL/GenBank/DDBJ databases">
        <authorList>
            <person name="Li Z."/>
            <person name="Yang C."/>
        </authorList>
    </citation>
    <scope>NUCLEOTIDE SEQUENCE</scope>
    <source>
        <strain evidence="6">Dzin_1.0</strain>
        <tissue evidence="6">Leaf</tissue>
    </source>
</reference>
<dbReference type="PANTHER" id="PTHR48038:SF2">
    <property type="entry name" value="OS02G0536400 PROTEIN"/>
    <property type="match status" value="1"/>
</dbReference>
<accession>A0A9D5CHM6</accession>
<dbReference type="PANTHER" id="PTHR48038">
    <property type="entry name" value="RIBONUCLEOPROTEIN RB97D"/>
    <property type="match status" value="1"/>
</dbReference>
<protein>
    <submittedName>
        <fullName evidence="6">Uncharacterized protein</fullName>
    </submittedName>
</protein>
<evidence type="ECO:0000256" key="3">
    <source>
        <dbReference type="SAM" id="MobiDB-lite"/>
    </source>
</evidence>
<dbReference type="InterPro" id="IPR036875">
    <property type="entry name" value="Znf_CCHC_sf"/>
</dbReference>
<name>A0A9D5CHM6_9LILI</name>
<feature type="region of interest" description="Disordered" evidence="3">
    <location>
        <begin position="206"/>
        <end position="230"/>
    </location>
</feature>
<sequence length="662" mass="74774">MSLYVGHVPAHLRRDDLERAFQRFGQCNVQLKSGYGFVVYDAIANAERALRVMTGKIICGEQLSLGWSNRQPKPFRRADKSIRIYEPYRKRRFKEVHDGVGTGHTQGQRDFETDASCVRTFDRSVNRSDYAFDRETGNIDNTIDELGEGKDLSSKEVVANELDPVENDRWGEPVIDALTGLDMENDNDFDRYEPYRGLDRSYEDKNQVDCSFSGPDHGSPHEKGQREHSFEKTDVNFIKRRTQRACYNCGVVGHIARKCPKGDARRERFGKYKHKRDEINSRSRTEGRLKRPRYNSWERTDGRKDPSMLEKHGRDREESHPIKTKKLVSGGESSSESKGKHRNKHRAESQIKKETKKHGTAMKAHKKRRKMRSETSSLSSDSSTDTSRSDSQFDRSASDASQRSSSMSRSSASQSVNSGSKSVSKSPDTKSVSCKSQSRSGVGRSPALSISLNQNSPFSMKSEPVDVSLENSPKNKFDTVASADFRQLSSANIDNSELEGSFLSSKDEDPLAFSEVDGRTYGHVACSFEQKEWNPSIEPLKDVADISGKFSENPAKINNLQGSSTCKLNNCMAINSARVTAQELLLAFRHYGLVAPDEDESGISVEKYFGAARLWPWEMIYFRRMKKGAISTENYAKRLEQNQEFGIVDKYIRSSSGWGECD</sequence>
<dbReference type="GO" id="GO:0008270">
    <property type="term" value="F:zinc ion binding"/>
    <property type="evidence" value="ECO:0007669"/>
    <property type="project" value="UniProtKB-KW"/>
</dbReference>
<dbReference type="PROSITE" id="PS50158">
    <property type="entry name" value="ZF_CCHC"/>
    <property type="match status" value="1"/>
</dbReference>
<reference evidence="6" key="2">
    <citation type="journal article" date="2022" name="Hortic Res">
        <title>The genome of Dioscorea zingiberensis sheds light on the biosynthesis, origin and evolution of the medicinally important diosgenin saponins.</title>
        <authorList>
            <person name="Li Y."/>
            <person name="Tan C."/>
            <person name="Li Z."/>
            <person name="Guo J."/>
            <person name="Li S."/>
            <person name="Chen X."/>
            <person name="Wang C."/>
            <person name="Dai X."/>
            <person name="Yang H."/>
            <person name="Song W."/>
            <person name="Hou L."/>
            <person name="Xu J."/>
            <person name="Tong Z."/>
            <person name="Xu A."/>
            <person name="Yuan X."/>
            <person name="Wang W."/>
            <person name="Yang Q."/>
            <person name="Chen L."/>
            <person name="Sun Z."/>
            <person name="Wang K."/>
            <person name="Pan B."/>
            <person name="Chen J."/>
            <person name="Bao Y."/>
            <person name="Liu F."/>
            <person name="Qi X."/>
            <person name="Gang D.R."/>
            <person name="Wen J."/>
            <person name="Li J."/>
        </authorList>
    </citation>
    <scope>NUCLEOTIDE SEQUENCE</scope>
    <source>
        <strain evidence="6">Dzin_1.0</strain>
    </source>
</reference>
<feature type="domain" description="CCHC-type" evidence="5">
    <location>
        <begin position="246"/>
        <end position="261"/>
    </location>
</feature>
<dbReference type="SUPFAM" id="SSF54928">
    <property type="entry name" value="RNA-binding domain, RBD"/>
    <property type="match status" value="1"/>
</dbReference>
<keyword evidence="7" id="KW-1185">Reference proteome</keyword>
<dbReference type="InterPro" id="IPR000504">
    <property type="entry name" value="RRM_dom"/>
</dbReference>
<dbReference type="EMBL" id="JAGGNH010000005">
    <property type="protein sequence ID" value="KAJ0973376.1"/>
    <property type="molecule type" value="Genomic_DNA"/>
</dbReference>
<keyword evidence="1" id="KW-0863">Zinc-finger</keyword>
<dbReference type="Gene3D" id="4.10.60.10">
    <property type="entry name" value="Zinc finger, CCHC-type"/>
    <property type="match status" value="1"/>
</dbReference>
<organism evidence="6 7">
    <name type="scientific">Dioscorea zingiberensis</name>
    <dbReference type="NCBI Taxonomy" id="325984"/>
    <lineage>
        <taxon>Eukaryota</taxon>
        <taxon>Viridiplantae</taxon>
        <taxon>Streptophyta</taxon>
        <taxon>Embryophyta</taxon>
        <taxon>Tracheophyta</taxon>
        <taxon>Spermatophyta</taxon>
        <taxon>Magnoliopsida</taxon>
        <taxon>Liliopsida</taxon>
        <taxon>Dioscoreales</taxon>
        <taxon>Dioscoreaceae</taxon>
        <taxon>Dioscorea</taxon>
    </lineage>
</organism>
<proteinExistence type="predicted"/>
<dbReference type="PROSITE" id="PS50102">
    <property type="entry name" value="RRM"/>
    <property type="match status" value="1"/>
</dbReference>
<evidence type="ECO:0000259" key="5">
    <source>
        <dbReference type="PROSITE" id="PS50158"/>
    </source>
</evidence>
<dbReference type="Gene3D" id="3.30.70.330">
    <property type="match status" value="1"/>
</dbReference>
<feature type="compositionally biased region" description="Basic and acidic residues" evidence="3">
    <location>
        <begin position="296"/>
        <end position="321"/>
    </location>
</feature>
<dbReference type="Pfam" id="PF00098">
    <property type="entry name" value="zf-CCHC"/>
    <property type="match status" value="1"/>
</dbReference>
<keyword evidence="2" id="KW-0694">RNA-binding</keyword>
<dbReference type="GO" id="GO:0003723">
    <property type="term" value="F:RNA binding"/>
    <property type="evidence" value="ECO:0007669"/>
    <property type="project" value="UniProtKB-UniRule"/>
</dbReference>